<dbReference type="InterPro" id="IPR011989">
    <property type="entry name" value="ARM-like"/>
</dbReference>
<dbReference type="Pfam" id="PF21040">
    <property type="entry name" value="CEP104-like_TOG"/>
    <property type="match status" value="1"/>
</dbReference>
<reference evidence="3" key="3">
    <citation type="submission" date="2025-09" db="UniProtKB">
        <authorList>
            <consortium name="Ensembl"/>
        </authorList>
    </citation>
    <scope>IDENTIFICATION</scope>
</reference>
<feature type="compositionally biased region" description="Polar residues" evidence="1">
    <location>
        <begin position="810"/>
        <end position="819"/>
    </location>
</feature>
<feature type="region of interest" description="Disordered" evidence="1">
    <location>
        <begin position="1547"/>
        <end position="1577"/>
    </location>
</feature>
<proteinExistence type="predicted"/>
<dbReference type="InterPro" id="IPR016024">
    <property type="entry name" value="ARM-type_fold"/>
</dbReference>
<feature type="region of interest" description="Disordered" evidence="1">
    <location>
        <begin position="799"/>
        <end position="924"/>
    </location>
</feature>
<dbReference type="PANTHER" id="PTHR21567:SF6">
    <property type="entry name" value="TOG ARRAY REGULATOR OF AXONEMAL MICROTUBULES PROTEIN 1"/>
    <property type="match status" value="1"/>
</dbReference>
<dbReference type="GO" id="GO:0000226">
    <property type="term" value="P:microtubule cytoskeleton organization"/>
    <property type="evidence" value="ECO:0007669"/>
    <property type="project" value="TreeGrafter"/>
</dbReference>
<reference evidence="4" key="1">
    <citation type="submission" date="2018-12" db="EMBL/GenBank/DDBJ databases">
        <authorList>
            <person name="Yazar S."/>
        </authorList>
    </citation>
    <scope>NUCLEOTIDE SEQUENCE [LARGE SCALE GENOMIC DNA]</scope>
</reference>
<feature type="compositionally biased region" description="Low complexity" evidence="1">
    <location>
        <begin position="1561"/>
        <end position="1573"/>
    </location>
</feature>
<feature type="compositionally biased region" description="Polar residues" evidence="1">
    <location>
        <begin position="876"/>
        <end position="892"/>
    </location>
</feature>
<feature type="compositionally biased region" description="Polar residues" evidence="1">
    <location>
        <begin position="972"/>
        <end position="981"/>
    </location>
</feature>
<feature type="compositionally biased region" description="Basic and acidic residues" evidence="1">
    <location>
        <begin position="36"/>
        <end position="47"/>
    </location>
</feature>
<feature type="compositionally biased region" description="Low complexity" evidence="1">
    <location>
        <begin position="1012"/>
        <end position="1026"/>
    </location>
</feature>
<dbReference type="SUPFAM" id="SSF48371">
    <property type="entry name" value="ARM repeat"/>
    <property type="match status" value="2"/>
</dbReference>
<feature type="domain" description="TOG" evidence="2">
    <location>
        <begin position="1310"/>
        <end position="1545"/>
    </location>
</feature>
<feature type="domain" description="TOG" evidence="2">
    <location>
        <begin position="341"/>
        <end position="579"/>
    </location>
</feature>
<dbReference type="Proteomes" id="UP000314987">
    <property type="component" value="Unassembled WGS sequence"/>
</dbReference>
<dbReference type="GO" id="GO:0005929">
    <property type="term" value="C:cilium"/>
    <property type="evidence" value="ECO:0007669"/>
    <property type="project" value="TreeGrafter"/>
</dbReference>
<keyword evidence="4" id="KW-1185">Reference proteome</keyword>
<feature type="region of interest" description="Disordered" evidence="1">
    <location>
        <begin position="27"/>
        <end position="47"/>
    </location>
</feature>
<dbReference type="GO" id="GO:0008017">
    <property type="term" value="F:microtubule binding"/>
    <property type="evidence" value="ECO:0007669"/>
    <property type="project" value="TreeGrafter"/>
</dbReference>
<sequence length="1830" mass="202105">MASAPPVLLPQAPFLAPSAYRPRSCCRLSTPETDEDRPRRTMREEKSYCCRGTAGDQGSCPAAPPALSPTTTALFLPAEDAVTSGWSRAGGSLPGGEEEESRLLQLLRTAAEPSEAFQALQAALPRRGGRLGFPRRKEALYRALGRVLVEGALEEKRLCLQLLSDVLRGQGDAGQLEEAFSLALLPQLVVSLREENPALRKDALQVLHQCLKRSPMQVLQVLIQRGLESADARLRASTALLLPILLTPPDLLFGLDLTEITLSLARKLGEQEEEEEAEIAFSALQQIGERLGQDRFQSYISRLPSALRRHYNRRIESQFGAQVPHYLDLETSEFPEDPLPCPATPSSSHLKFGVVPQELHSRLLDQEDYKSRTQAVEELKQVLGRFSPVSTPHSSLVGFISLLYNLLDDSNFKVVHGTLQVLHLLVTRLGEQVQQFLGPIIAATVKVLADNKLVIKQEYMKIFLKLMKEVGPQQVLCLLLEHLKHKHSRVREEVVNISICSLLTYPSEDFDLPKLAFGLAPALVDSKRRVRQAALEAFAVLASSMGTGKTSVLFRAVDAVELQDNGDGVMNAVQARLARKTLPKLTEEGFVEYAILMPSSAQGRSTQLPHGADTDWLLAGNRTQSAHCHCGDHSRDSIQMYGSYSPSADQTICTRRVLSAGKGKNKLPWENDQPGGVGENRTSYSKEIEQFSAYDFIPAPKLRPSQGMPVSDDLCFSRKRVSRNLFQNSLDFNPELPHVYAGTIGSQQTNISGKCGQLGFSQMSGKSGSVDSDLQFLGANNSRQDKVCASLNFGSKTQQTFGSPAEHTLSYPSPNTSQGALILPSYPLSSPRTSPKHTSPLNGSPKKSQDNSINFSNSWPLKSFEGLPKPSPQKKLFSQKSVDASGENSQEKPSPIQLKPALVRSPSSRRGLNGTKPVPPIPRGISLLPDKADFITVEYEKKDHIWRNGKDNLAVDLSELNVRDKESDQEEMQSSLRSLRNSAAKKRAKLSGSTSDLESPDSAIKLDLNMDSPSRSSSPNVSSYSESGVYSQESLTSSLSTTPQGKRIMADIFPTFGSKPYSTRLSSAKNKNSHVVEQSSNSGITSNVSIIGQRMNYGYGCGDFEDDRSRDVSPTVFKIQNKEHLKHYKHAKGFTGSSNLQQISNFDFTSTNALSEDSVVVVGKGVFGISSSVPVTSNQSVIPPVENGDTFSIKPSIEPPSGIYGRAVQQNSLPYLDVENEKDIKASVSKSTYDKMRQKRKEEKEISHKKLFEVKDHEKKELNSREQIKHTELSKMTPEHWPSVSPGARPQYKERIPSVTHSPEIMDPSELRPFSKPEVALTEALRLLADDDWEKKIEGLNFIRCLSAFHSDVLTVKLHETSFAVVQEVKNLRSGVSRAAVVCLGDLFTHLKKNMDQEIDNTVKVLLHKAGESNTFIREDVDKALKAMVNNVTPARAISSLINGGQSHLHIAVRRCTAQHLSDVVEQIEPERILSGTKDLADRILPAAAKFAQDSSQETRYYGRKMLFLMMSHPNFDKMLEKYIPCKDLLYIKESVKNLRQKGLGEIPLDTPSAKGRRSHAGSIGSTRSSSVSRDVLNSTERETIDIREIRKTIPRNSSESAEYIKVITGLLNAKDFRDRINGIKQLLSDTENNQELVVGNIVKIFDAFKSRLHDSNSKVNLIALETMHKMIPLLRDNLSPVINMLIPAIVDNNLNSKNPGIYAAATNVIHALSQHIDNYLLLQTFCTKAQFLNGKAKQDMTEKLADLVMDLYQRKPHAVEQKVVAVLWHLLGNMTNSGFLPGAGGNIRTATAKLSKALFAQMGHSLLNQAASQSPQIKKTLEELLEMTT</sequence>
<evidence type="ECO:0000259" key="2">
    <source>
        <dbReference type="SMART" id="SM01349"/>
    </source>
</evidence>
<reference evidence="3" key="2">
    <citation type="submission" date="2025-08" db="UniProtKB">
        <authorList>
            <consortium name="Ensembl"/>
        </authorList>
    </citation>
    <scope>IDENTIFICATION</scope>
</reference>
<protein>
    <recommendedName>
        <fullName evidence="2">TOG domain-containing protein</fullName>
    </recommendedName>
</protein>
<name>A0A4X2L5D2_VOMUR</name>
<gene>
    <name evidence="3" type="primary">LOC114030138</name>
</gene>
<accession>A0A4X2L5D2</accession>
<dbReference type="Ensembl" id="ENSVURT00010019725.1">
    <property type="protein sequence ID" value="ENSVURP00010017366.1"/>
    <property type="gene ID" value="ENSVURG00010011327.1"/>
</dbReference>
<dbReference type="InterPro" id="IPR034085">
    <property type="entry name" value="TOG"/>
</dbReference>
<evidence type="ECO:0000313" key="3">
    <source>
        <dbReference type="Ensembl" id="ENSVURP00010017366.1"/>
    </source>
</evidence>
<dbReference type="GeneTree" id="ENSGT00940000158712"/>
<dbReference type="Gene3D" id="1.25.10.10">
    <property type="entry name" value="Leucine-rich Repeat Variant"/>
    <property type="match status" value="4"/>
</dbReference>
<feature type="compositionally biased region" description="Polar residues" evidence="1">
    <location>
        <begin position="827"/>
        <end position="860"/>
    </location>
</feature>
<organism evidence="3 4">
    <name type="scientific">Vombatus ursinus</name>
    <name type="common">Common wombat</name>
    <dbReference type="NCBI Taxonomy" id="29139"/>
    <lineage>
        <taxon>Eukaryota</taxon>
        <taxon>Metazoa</taxon>
        <taxon>Chordata</taxon>
        <taxon>Craniata</taxon>
        <taxon>Vertebrata</taxon>
        <taxon>Euteleostomi</taxon>
        <taxon>Mammalia</taxon>
        <taxon>Metatheria</taxon>
        <taxon>Diprotodontia</taxon>
        <taxon>Vombatidae</taxon>
        <taxon>Vombatus</taxon>
    </lineage>
</organism>
<evidence type="ECO:0000256" key="1">
    <source>
        <dbReference type="SAM" id="MobiDB-lite"/>
    </source>
</evidence>
<feature type="region of interest" description="Disordered" evidence="1">
    <location>
        <begin position="964"/>
        <end position="1026"/>
    </location>
</feature>
<dbReference type="SMART" id="SM01349">
    <property type="entry name" value="TOG"/>
    <property type="match status" value="3"/>
</dbReference>
<evidence type="ECO:0000313" key="4">
    <source>
        <dbReference type="Proteomes" id="UP000314987"/>
    </source>
</evidence>
<feature type="domain" description="TOG" evidence="2">
    <location>
        <begin position="1589"/>
        <end position="1830"/>
    </location>
</feature>
<dbReference type="PANTHER" id="PTHR21567">
    <property type="entry name" value="CLASP"/>
    <property type="match status" value="1"/>
</dbReference>
<dbReference type="GO" id="GO:0005881">
    <property type="term" value="C:cytoplasmic microtubule"/>
    <property type="evidence" value="ECO:0007669"/>
    <property type="project" value="TreeGrafter"/>
</dbReference>